<dbReference type="JaponicusDB" id="SJAG_05889"/>
<gene>
    <name evidence="1" type="ORF">SJAG_05889</name>
</gene>
<dbReference type="VEuPathDB" id="FungiDB:SJAG_05889"/>
<dbReference type="EMBL" id="KE651166">
    <property type="protein sequence ID" value="EQC53047.1"/>
    <property type="molecule type" value="Genomic_DNA"/>
</dbReference>
<reference evidence="1 2" key="1">
    <citation type="journal article" date="2011" name="Science">
        <title>Comparative functional genomics of the fission yeasts.</title>
        <authorList>
            <person name="Rhind N."/>
            <person name="Chen Z."/>
            <person name="Yassour M."/>
            <person name="Thompson D.A."/>
            <person name="Haas B.J."/>
            <person name="Habib N."/>
            <person name="Wapinski I."/>
            <person name="Roy S."/>
            <person name="Lin M.F."/>
            <person name="Heiman D.I."/>
            <person name="Young S.K."/>
            <person name="Furuya K."/>
            <person name="Guo Y."/>
            <person name="Pidoux A."/>
            <person name="Chen H.M."/>
            <person name="Robbertse B."/>
            <person name="Goldberg J.M."/>
            <person name="Aoki K."/>
            <person name="Bayne E.H."/>
            <person name="Berlin A.M."/>
            <person name="Desjardins C.A."/>
            <person name="Dobbs E."/>
            <person name="Dukaj L."/>
            <person name="Fan L."/>
            <person name="FitzGerald M.G."/>
            <person name="French C."/>
            <person name="Gujja S."/>
            <person name="Hansen K."/>
            <person name="Keifenheim D."/>
            <person name="Levin J.Z."/>
            <person name="Mosher R.A."/>
            <person name="Mueller C.A."/>
            <person name="Pfiffner J."/>
            <person name="Priest M."/>
            <person name="Russ C."/>
            <person name="Smialowska A."/>
            <person name="Swoboda P."/>
            <person name="Sykes S.M."/>
            <person name="Vaughn M."/>
            <person name="Vengrova S."/>
            <person name="Yoder R."/>
            <person name="Zeng Q."/>
            <person name="Allshire R."/>
            <person name="Baulcombe D."/>
            <person name="Birren B.W."/>
            <person name="Brown W."/>
            <person name="Ekwall K."/>
            <person name="Kellis M."/>
            <person name="Leatherwood J."/>
            <person name="Levin H."/>
            <person name="Margalit H."/>
            <person name="Martienssen R."/>
            <person name="Nieduszynski C.A."/>
            <person name="Spatafora J.W."/>
            <person name="Friedman N."/>
            <person name="Dalgaard J.Z."/>
            <person name="Baumann P."/>
            <person name="Niki H."/>
            <person name="Regev A."/>
            <person name="Nusbaum C."/>
        </authorList>
    </citation>
    <scope>NUCLEOTIDE SEQUENCE [LARGE SCALE GENOMIC DNA]</scope>
    <source>
        <strain evidence="2">yFS275 / FY16936</strain>
    </source>
</reference>
<sequence>MFVDRGKCRTVSERVKRTCLRVLSVKSLLVDARKLGCSLFGHTLQVSLRWQGRFKFFNWVSIHFVFVIEQHTSSLHAHKRKLNCLSYVSNGFMPVRMLMLAVYLRSCC</sequence>
<dbReference type="RefSeq" id="XP_011048975.1">
    <property type="nucleotide sequence ID" value="XM_011050673.1"/>
</dbReference>
<accession>T0S160</accession>
<dbReference type="HOGENOM" id="CLU_2198508_0_0_1"/>
<dbReference type="AlphaFoldDB" id="T0S160"/>
<name>T0S160_SCHJY</name>
<evidence type="ECO:0000313" key="1">
    <source>
        <dbReference type="EMBL" id="EQC53047.1"/>
    </source>
</evidence>
<dbReference type="Proteomes" id="UP000001744">
    <property type="component" value="Unassembled WGS sequence"/>
</dbReference>
<keyword evidence="2" id="KW-1185">Reference proteome</keyword>
<dbReference type="GeneID" id="22831097"/>
<evidence type="ECO:0000313" key="2">
    <source>
        <dbReference type="Proteomes" id="UP000001744"/>
    </source>
</evidence>
<proteinExistence type="predicted"/>
<protein>
    <submittedName>
        <fullName evidence="1">Uncharacterized protein</fullName>
    </submittedName>
</protein>
<organism evidence="1 2">
    <name type="scientific">Schizosaccharomyces japonicus (strain yFS275 / FY16936)</name>
    <name type="common">Fission yeast</name>
    <dbReference type="NCBI Taxonomy" id="402676"/>
    <lineage>
        <taxon>Eukaryota</taxon>
        <taxon>Fungi</taxon>
        <taxon>Dikarya</taxon>
        <taxon>Ascomycota</taxon>
        <taxon>Taphrinomycotina</taxon>
        <taxon>Schizosaccharomycetes</taxon>
        <taxon>Schizosaccharomycetales</taxon>
        <taxon>Schizosaccharomycetaceae</taxon>
        <taxon>Schizosaccharomyces</taxon>
    </lineage>
</organism>